<dbReference type="Pfam" id="PF12146">
    <property type="entry name" value="Hydrolase_4"/>
    <property type="match status" value="1"/>
</dbReference>
<gene>
    <name evidence="2" type="ORF">ASZ90_008102</name>
</gene>
<evidence type="ECO:0000259" key="1">
    <source>
        <dbReference type="Pfam" id="PF12146"/>
    </source>
</evidence>
<dbReference type="InterPro" id="IPR051044">
    <property type="entry name" value="MAG_DAG_Lipase"/>
</dbReference>
<accession>A0A0W8FMT2</accession>
<dbReference type="SUPFAM" id="SSF53474">
    <property type="entry name" value="alpha/beta-Hydrolases"/>
    <property type="match status" value="1"/>
</dbReference>
<sequence>MDAILNSAKTGKAMDMLLTAESELFIREYKENYSAGESKPQNIGMPFLLHSPGSDIGVLLIHGLMAAPEEVREWAQFLHGKGLTVYVPRLSGHGTSSMDLSKRNYHDWLNSVDRGHAILKKCCKNILIAGFSTGAGLALQSVIMKPYDFKAVIAVSAPLKFKKFSSKFAEILNSFNRLCNSLGMNNLAMDFMENDADNPHINYLLCPVSAFVQVKKLMKKVRKSLPDIEIPALVIQAKNDPKVSPQSGPAIFNLLGTDKKCFAWIDYNMHGIVRGNIAGDVFKEVESFLTACSLINPAK</sequence>
<dbReference type="InterPro" id="IPR022742">
    <property type="entry name" value="Hydrolase_4"/>
</dbReference>
<evidence type="ECO:0000313" key="2">
    <source>
        <dbReference type="EMBL" id="KUG22132.1"/>
    </source>
</evidence>
<proteinExistence type="predicted"/>
<comment type="caution">
    <text evidence="2">The sequence shown here is derived from an EMBL/GenBank/DDBJ whole genome shotgun (WGS) entry which is preliminary data.</text>
</comment>
<feature type="domain" description="Serine aminopeptidase S33" evidence="1">
    <location>
        <begin position="58"/>
        <end position="273"/>
    </location>
</feature>
<organism evidence="2">
    <name type="scientific">hydrocarbon metagenome</name>
    <dbReference type="NCBI Taxonomy" id="938273"/>
    <lineage>
        <taxon>unclassified sequences</taxon>
        <taxon>metagenomes</taxon>
        <taxon>ecological metagenomes</taxon>
    </lineage>
</organism>
<dbReference type="InterPro" id="IPR029058">
    <property type="entry name" value="AB_hydrolase_fold"/>
</dbReference>
<protein>
    <submittedName>
        <fullName evidence="2">Putative esterase</fullName>
    </submittedName>
</protein>
<dbReference type="Gene3D" id="3.40.50.1820">
    <property type="entry name" value="alpha/beta hydrolase"/>
    <property type="match status" value="1"/>
</dbReference>
<reference evidence="2" key="1">
    <citation type="journal article" date="2015" name="Proc. Natl. Acad. Sci. U.S.A.">
        <title>Networks of energetic and metabolic interactions define dynamics in microbial communities.</title>
        <authorList>
            <person name="Embree M."/>
            <person name="Liu J.K."/>
            <person name="Al-Bassam M.M."/>
            <person name="Zengler K."/>
        </authorList>
    </citation>
    <scope>NUCLEOTIDE SEQUENCE</scope>
</reference>
<dbReference type="EMBL" id="LNQE01000985">
    <property type="protein sequence ID" value="KUG22132.1"/>
    <property type="molecule type" value="Genomic_DNA"/>
</dbReference>
<dbReference type="PANTHER" id="PTHR11614">
    <property type="entry name" value="PHOSPHOLIPASE-RELATED"/>
    <property type="match status" value="1"/>
</dbReference>
<name>A0A0W8FMT2_9ZZZZ</name>
<dbReference type="AlphaFoldDB" id="A0A0W8FMT2"/>